<dbReference type="RefSeq" id="WP_182809009.1">
    <property type="nucleotide sequence ID" value="NZ_JACJFM010000013.1"/>
</dbReference>
<sequence>MFVCGRKRNLIGLALISWSLLGCGLHSARIIKTERPGWIEQRPERQGHLYGVGFAGVYDKQSDVLDQARLQARYQLERQLIRSYKTGDQGRVEHGHNLSDAIYQLFTDNSGDVDLPGLDWQAQWHDERQNQIYVLAHLNRRFSAGLIAQQIKQLDDRLSQLVRPVSMDSRVQKRRVMQQLMLFAERYQKAELFRWVSGSEEGKSLTVPLLQKQEQLLRILNNTQICLQPGNSLPPSELRTIRQSVTQAGFTLAGDRICSGQEGVPPDLELEFDLSIERQQRDNHYQTDSDGIFDIKDNQGNVLLTFHHRHHLMADSSEQAEKLTVQELSSMLQQSVLKSFILRKE</sequence>
<dbReference type="Proteomes" id="UP000565262">
    <property type="component" value="Unassembled WGS sequence"/>
</dbReference>
<evidence type="ECO:0000313" key="2">
    <source>
        <dbReference type="Proteomes" id="UP000565262"/>
    </source>
</evidence>
<dbReference type="PROSITE" id="PS51257">
    <property type="entry name" value="PROKAR_LIPOPROTEIN"/>
    <property type="match status" value="1"/>
</dbReference>
<evidence type="ECO:0008006" key="3">
    <source>
        <dbReference type="Google" id="ProtNLM"/>
    </source>
</evidence>
<dbReference type="EMBL" id="JACJFM010000013">
    <property type="protein sequence ID" value="MBB1487225.1"/>
    <property type="molecule type" value="Genomic_DNA"/>
</dbReference>
<keyword evidence="2" id="KW-1185">Reference proteome</keyword>
<gene>
    <name evidence="1" type="ORF">H4O21_11455</name>
</gene>
<comment type="caution">
    <text evidence="1">The sequence shown here is derived from an EMBL/GenBank/DDBJ whole genome shotgun (WGS) entry which is preliminary data.</text>
</comment>
<organism evidence="1 2">
    <name type="scientific">Oceanospirillum sediminis</name>
    <dbReference type="NCBI Taxonomy" id="2760088"/>
    <lineage>
        <taxon>Bacteria</taxon>
        <taxon>Pseudomonadati</taxon>
        <taxon>Pseudomonadota</taxon>
        <taxon>Gammaproteobacteria</taxon>
        <taxon>Oceanospirillales</taxon>
        <taxon>Oceanospirillaceae</taxon>
        <taxon>Oceanospirillum</taxon>
    </lineage>
</organism>
<name>A0A839IPP4_9GAMM</name>
<proteinExistence type="predicted"/>
<accession>A0A839IPP4</accession>
<protein>
    <recommendedName>
        <fullName evidence="3">LPP20 lipoprotein</fullName>
    </recommendedName>
</protein>
<dbReference type="AlphaFoldDB" id="A0A839IPP4"/>
<reference evidence="1 2" key="1">
    <citation type="submission" date="2020-08" db="EMBL/GenBank/DDBJ databases">
        <title>Oceanospirillum sp. nov. isolated from marine sediment.</title>
        <authorList>
            <person name="Ji X."/>
        </authorList>
    </citation>
    <scope>NUCLEOTIDE SEQUENCE [LARGE SCALE GENOMIC DNA]</scope>
    <source>
        <strain evidence="1 2">D5</strain>
    </source>
</reference>
<evidence type="ECO:0000313" key="1">
    <source>
        <dbReference type="EMBL" id="MBB1487225.1"/>
    </source>
</evidence>